<evidence type="ECO:0008006" key="3">
    <source>
        <dbReference type="Google" id="ProtNLM"/>
    </source>
</evidence>
<accession>A0ABV6LV76</accession>
<keyword evidence="2" id="KW-1185">Reference proteome</keyword>
<gene>
    <name evidence="1" type="ORF">ACFFIA_00880</name>
</gene>
<organism evidence="1 2">
    <name type="scientific">Phytohabitans kaempferiae</name>
    <dbReference type="NCBI Taxonomy" id="1620943"/>
    <lineage>
        <taxon>Bacteria</taxon>
        <taxon>Bacillati</taxon>
        <taxon>Actinomycetota</taxon>
        <taxon>Actinomycetes</taxon>
        <taxon>Micromonosporales</taxon>
        <taxon>Micromonosporaceae</taxon>
    </lineage>
</organism>
<evidence type="ECO:0000313" key="2">
    <source>
        <dbReference type="Proteomes" id="UP001589867"/>
    </source>
</evidence>
<sequence>MPEGERPSGAAYLRLVGLGAAVGMAAQTRLLFSPLIFAALLVGTAGKDAVPAAALASATVWLAISRLQPAPASPPTRSEPSPGR</sequence>
<proteinExistence type="predicted"/>
<name>A0ABV6LV76_9ACTN</name>
<protein>
    <recommendedName>
        <fullName evidence="3">ComEC/Rec2-related protein domain-containing protein</fullName>
    </recommendedName>
</protein>
<comment type="caution">
    <text evidence="1">The sequence shown here is derived from an EMBL/GenBank/DDBJ whole genome shotgun (WGS) entry which is preliminary data.</text>
</comment>
<reference evidence="1 2" key="1">
    <citation type="submission" date="2024-09" db="EMBL/GenBank/DDBJ databases">
        <authorList>
            <person name="Sun Q."/>
            <person name="Mori K."/>
        </authorList>
    </citation>
    <scope>NUCLEOTIDE SEQUENCE [LARGE SCALE GENOMIC DNA]</scope>
    <source>
        <strain evidence="1 2">TBRC 3947</strain>
    </source>
</reference>
<dbReference type="EMBL" id="JBHLUH010000003">
    <property type="protein sequence ID" value="MFC0526217.1"/>
    <property type="molecule type" value="Genomic_DNA"/>
</dbReference>
<dbReference type="Proteomes" id="UP001589867">
    <property type="component" value="Unassembled WGS sequence"/>
</dbReference>
<dbReference type="RefSeq" id="WP_377243730.1">
    <property type="nucleotide sequence ID" value="NZ_JBHLUH010000003.1"/>
</dbReference>
<evidence type="ECO:0000313" key="1">
    <source>
        <dbReference type="EMBL" id="MFC0526217.1"/>
    </source>
</evidence>